<dbReference type="InterPro" id="IPR038610">
    <property type="entry name" value="FliK-like_C_sf"/>
</dbReference>
<protein>
    <submittedName>
        <fullName evidence="3">Flagellar hook-length control protein FliK</fullName>
    </submittedName>
</protein>
<feature type="compositionally biased region" description="Polar residues" evidence="1">
    <location>
        <begin position="323"/>
        <end position="333"/>
    </location>
</feature>
<feature type="region of interest" description="Disordered" evidence="1">
    <location>
        <begin position="311"/>
        <end position="370"/>
    </location>
</feature>
<evidence type="ECO:0000313" key="3">
    <source>
        <dbReference type="EMBL" id="TDP82719.1"/>
    </source>
</evidence>
<evidence type="ECO:0000313" key="4">
    <source>
        <dbReference type="Proteomes" id="UP000294547"/>
    </source>
</evidence>
<feature type="compositionally biased region" description="Basic and acidic residues" evidence="1">
    <location>
        <begin position="356"/>
        <end position="370"/>
    </location>
</feature>
<dbReference type="Proteomes" id="UP000294547">
    <property type="component" value="Unassembled WGS sequence"/>
</dbReference>
<keyword evidence="3" id="KW-0966">Cell projection</keyword>
<dbReference type="AlphaFoldDB" id="A0A4R6R9Q1"/>
<dbReference type="Gene3D" id="3.30.750.140">
    <property type="match status" value="1"/>
</dbReference>
<sequence length="370" mass="37002">MPTPAAVPVAGSNGTAPALSDGQEGAASPPPAAAGATTDGPVADRDAGERRGEARRAQVAAPASAERPAAQPSQPRPITTPAEAAATVAAAVPAVADTATTETTTAAAGAGVTGEAAAVAGRQAATTTARPSTATTDTAQQRSAVLQRPGAAQAIATELPAIAVKAAQGVSAAASAFAARLRGERKAEGEAAGDTTAANALPLPVQQPTAAAVQTAAATGGHFVARHVPVHRVGAEIAKAAEAGGDSIEISLDPVDLGRVDVRLEFGDKGEARAHLAVDRPETLELLTRDQRQIERSLRDAGFDARDGAVSMSLRQNGGDGNGQAQRQYQAFEQSRGAGGASRSNDADVGAAPVADVHRPRRDALVDLRL</sequence>
<name>A0A4R6R9Q1_9HYPH</name>
<reference evidence="3 4" key="1">
    <citation type="submission" date="2019-03" db="EMBL/GenBank/DDBJ databases">
        <title>Genomic Encyclopedia of Type Strains, Phase IV (KMG-IV): sequencing the most valuable type-strain genomes for metagenomic binning, comparative biology and taxonomic classification.</title>
        <authorList>
            <person name="Goeker M."/>
        </authorList>
    </citation>
    <scope>NUCLEOTIDE SEQUENCE [LARGE SCALE GENOMIC DNA]</scope>
    <source>
        <strain evidence="3 4">DSM 102969</strain>
    </source>
</reference>
<feature type="compositionally biased region" description="Low complexity" evidence="1">
    <location>
        <begin position="57"/>
        <end position="78"/>
    </location>
</feature>
<dbReference type="CDD" id="cd17470">
    <property type="entry name" value="T3SS_Flik_C"/>
    <property type="match status" value="1"/>
</dbReference>
<feature type="domain" description="Flagellar hook-length control protein-like C-terminal" evidence="2">
    <location>
        <begin position="237"/>
        <end position="313"/>
    </location>
</feature>
<dbReference type="Pfam" id="PF02120">
    <property type="entry name" value="Flg_hook"/>
    <property type="match status" value="1"/>
</dbReference>
<feature type="region of interest" description="Disordered" evidence="1">
    <location>
        <begin position="1"/>
        <end position="78"/>
    </location>
</feature>
<feature type="compositionally biased region" description="Basic and acidic residues" evidence="1">
    <location>
        <begin position="42"/>
        <end position="56"/>
    </location>
</feature>
<evidence type="ECO:0000259" key="2">
    <source>
        <dbReference type="Pfam" id="PF02120"/>
    </source>
</evidence>
<proteinExistence type="predicted"/>
<evidence type="ECO:0000256" key="1">
    <source>
        <dbReference type="SAM" id="MobiDB-lite"/>
    </source>
</evidence>
<keyword evidence="4" id="KW-1185">Reference proteome</keyword>
<keyword evidence="3" id="KW-0969">Cilium</keyword>
<dbReference type="EMBL" id="SNXY01000010">
    <property type="protein sequence ID" value="TDP82719.1"/>
    <property type="molecule type" value="Genomic_DNA"/>
</dbReference>
<accession>A0A4R6R9Q1</accession>
<gene>
    <name evidence="3" type="ORF">EDD54_3991</name>
</gene>
<comment type="caution">
    <text evidence="3">The sequence shown here is derived from an EMBL/GenBank/DDBJ whole genome shotgun (WGS) entry which is preliminary data.</text>
</comment>
<organism evidence="3 4">
    <name type="scientific">Oharaeibacter diazotrophicus</name>
    <dbReference type="NCBI Taxonomy" id="1920512"/>
    <lineage>
        <taxon>Bacteria</taxon>
        <taxon>Pseudomonadati</taxon>
        <taxon>Pseudomonadota</taxon>
        <taxon>Alphaproteobacteria</taxon>
        <taxon>Hyphomicrobiales</taxon>
        <taxon>Pleomorphomonadaceae</taxon>
        <taxon>Oharaeibacter</taxon>
    </lineage>
</organism>
<keyword evidence="3" id="KW-0282">Flagellum</keyword>
<dbReference type="InterPro" id="IPR021136">
    <property type="entry name" value="Flagellar_hook_control-like_C"/>
</dbReference>